<evidence type="ECO:0000313" key="10">
    <source>
        <dbReference type="Proteomes" id="UP000299084"/>
    </source>
</evidence>
<dbReference type="Proteomes" id="UP000299084">
    <property type="component" value="Unassembled WGS sequence"/>
</dbReference>
<dbReference type="InterPro" id="IPR001314">
    <property type="entry name" value="Peptidase_S1A"/>
</dbReference>
<dbReference type="PANTHER" id="PTHR24271">
    <property type="entry name" value="KALLIKREIN-RELATED"/>
    <property type="match status" value="1"/>
</dbReference>
<comment type="caution">
    <text evidence="9">The sequence shown here is derived from an EMBL/GenBank/DDBJ whole genome shotgun (WGS) entry which is preliminary data.</text>
</comment>
<dbReference type="InterPro" id="IPR033116">
    <property type="entry name" value="TRYPSIN_SER"/>
</dbReference>
<dbReference type="CDD" id="cd00190">
    <property type="entry name" value="Tryp_SPc"/>
    <property type="match status" value="1"/>
</dbReference>
<evidence type="ECO:0000256" key="4">
    <source>
        <dbReference type="ARBA" id="ARBA00022825"/>
    </source>
</evidence>
<accession>A0A5N4E438</accession>
<evidence type="ECO:0000256" key="2">
    <source>
        <dbReference type="ARBA" id="ARBA00022729"/>
    </source>
</evidence>
<dbReference type="InterPro" id="IPR009003">
    <property type="entry name" value="Peptidase_S1_PA"/>
</dbReference>
<keyword evidence="4 7" id="KW-0720">Serine protease</keyword>
<dbReference type="Pfam" id="PF00089">
    <property type="entry name" value="Trypsin"/>
    <property type="match status" value="2"/>
</dbReference>
<dbReference type="PROSITE" id="PS00135">
    <property type="entry name" value="TRYPSIN_SER"/>
    <property type="match status" value="1"/>
</dbReference>
<keyword evidence="5" id="KW-0865">Zymogen</keyword>
<dbReference type="PROSITE" id="PS00134">
    <property type="entry name" value="TRYPSIN_HIS"/>
    <property type="match status" value="1"/>
</dbReference>
<dbReference type="GO" id="GO:0004252">
    <property type="term" value="F:serine-type endopeptidase activity"/>
    <property type="evidence" value="ECO:0007669"/>
    <property type="project" value="InterPro"/>
</dbReference>
<dbReference type="Gene3D" id="2.40.10.10">
    <property type="entry name" value="Trypsin-like serine proteases"/>
    <property type="match status" value="3"/>
</dbReference>
<keyword evidence="3 7" id="KW-0378">Hydrolase</keyword>
<evidence type="ECO:0000259" key="8">
    <source>
        <dbReference type="PROSITE" id="PS50240"/>
    </source>
</evidence>
<keyword evidence="10" id="KW-1185">Reference proteome</keyword>
<dbReference type="FunFam" id="2.40.10.10:FF:000014">
    <property type="entry name" value="Complement factor D"/>
    <property type="match status" value="1"/>
</dbReference>
<dbReference type="InterPro" id="IPR001254">
    <property type="entry name" value="Trypsin_dom"/>
</dbReference>
<sequence length="457" mass="50188">MVYLPKLSGLCPTPSETSKSDPICLLQPNAPRAHRQAGMFLLGKIIRGYEAEPHSRPYMAFLQIQTSGNIILWGGFLAREDFVLTAAHCWGSSISITLGAHNILEQEGTQQVIRVRRAIPHPDDDDENTANDVMLLQAGRVAAPVLTHFNPRALHPPSPHSCPSFRYDPFNYPRAVKKATLRLSLQSLWAMGRKEDQQLNLRRLSGKMQPLLLVMAVLLPAGRGQPSLSGEIIGGHEAKPHSRPYMAFVQFLDQERMRRCGGVLVQKDFVLTAAHCRGSSINVTLGAHNIKKQEGTQQVVPVRRAIPHPDYNPKDHSSDIMLLQLQRKAKQTAAVRPLRLPGGRARVKPGQACAVAGWGQVAVGVPATTLQEAVLTVQEDRVCESLFPGYYSHATQICVGDPSTVKTSFKGDSGGPLVCKNLVQGIFSCGKQNGTPPGVFTKVSHFLPWIKRTMKRL</sequence>
<dbReference type="EMBL" id="JWIN03000006">
    <property type="protein sequence ID" value="KAB1278060.1"/>
    <property type="molecule type" value="Genomic_DNA"/>
</dbReference>
<dbReference type="SMART" id="SM00020">
    <property type="entry name" value="Tryp_SPc"/>
    <property type="match status" value="1"/>
</dbReference>
<evidence type="ECO:0000256" key="6">
    <source>
        <dbReference type="ARBA" id="ARBA00023157"/>
    </source>
</evidence>
<dbReference type="InterPro" id="IPR018114">
    <property type="entry name" value="TRYPSIN_HIS"/>
</dbReference>
<evidence type="ECO:0000313" key="9">
    <source>
        <dbReference type="EMBL" id="KAB1278060.1"/>
    </source>
</evidence>
<evidence type="ECO:0000256" key="3">
    <source>
        <dbReference type="ARBA" id="ARBA00022801"/>
    </source>
</evidence>
<keyword evidence="2" id="KW-0732">Signal</keyword>
<proteinExistence type="predicted"/>
<reference evidence="9 10" key="1">
    <citation type="journal article" date="2019" name="Mol. Ecol. Resour.">
        <title>Improving Illumina assemblies with Hi-C and long reads: an example with the North African dromedary.</title>
        <authorList>
            <person name="Elbers J.P."/>
            <person name="Rogers M.F."/>
            <person name="Perelman P.L."/>
            <person name="Proskuryakova A.A."/>
            <person name="Serdyukova N.A."/>
            <person name="Johnson W.E."/>
            <person name="Horin P."/>
            <person name="Corander J."/>
            <person name="Murphy D."/>
            <person name="Burger P.A."/>
        </authorList>
    </citation>
    <scope>NUCLEOTIDE SEQUENCE [LARGE SCALE GENOMIC DNA]</scope>
    <source>
        <strain evidence="9">Drom800</strain>
        <tissue evidence="9">Blood</tissue>
    </source>
</reference>
<feature type="domain" description="Peptidase S1" evidence="8">
    <location>
        <begin position="232"/>
        <end position="455"/>
    </location>
</feature>
<keyword evidence="6" id="KW-1015">Disulfide bond</keyword>
<evidence type="ECO:0000256" key="1">
    <source>
        <dbReference type="ARBA" id="ARBA00022670"/>
    </source>
</evidence>
<name>A0A5N4E438_CAMDR</name>
<dbReference type="InterPro" id="IPR043504">
    <property type="entry name" value="Peptidase_S1_PA_chymotrypsin"/>
</dbReference>
<dbReference type="PRINTS" id="PR00722">
    <property type="entry name" value="CHYMOTRYPSIN"/>
</dbReference>
<dbReference type="FunFam" id="2.40.10.10:FF:000005">
    <property type="entry name" value="Serine protease 37"/>
    <property type="match status" value="1"/>
</dbReference>
<dbReference type="GO" id="GO:0006508">
    <property type="term" value="P:proteolysis"/>
    <property type="evidence" value="ECO:0007669"/>
    <property type="project" value="UniProtKB-KW"/>
</dbReference>
<dbReference type="PANTHER" id="PTHR24271:SF70">
    <property type="entry name" value="GRANZYME H"/>
    <property type="match status" value="1"/>
</dbReference>
<keyword evidence="1 7" id="KW-0645">Protease</keyword>
<evidence type="ECO:0000256" key="5">
    <source>
        <dbReference type="ARBA" id="ARBA00023145"/>
    </source>
</evidence>
<dbReference type="GO" id="GO:0005737">
    <property type="term" value="C:cytoplasm"/>
    <property type="evidence" value="ECO:0007669"/>
    <property type="project" value="TreeGrafter"/>
</dbReference>
<dbReference type="SUPFAM" id="SSF50494">
    <property type="entry name" value="Trypsin-like serine proteases"/>
    <property type="match status" value="2"/>
</dbReference>
<evidence type="ECO:0000256" key="7">
    <source>
        <dbReference type="RuleBase" id="RU363034"/>
    </source>
</evidence>
<organism evidence="9 10">
    <name type="scientific">Camelus dromedarius</name>
    <name type="common">Dromedary</name>
    <name type="synonym">Arabian camel</name>
    <dbReference type="NCBI Taxonomy" id="9838"/>
    <lineage>
        <taxon>Eukaryota</taxon>
        <taxon>Metazoa</taxon>
        <taxon>Chordata</taxon>
        <taxon>Craniata</taxon>
        <taxon>Vertebrata</taxon>
        <taxon>Euteleostomi</taxon>
        <taxon>Mammalia</taxon>
        <taxon>Eutheria</taxon>
        <taxon>Laurasiatheria</taxon>
        <taxon>Artiodactyla</taxon>
        <taxon>Tylopoda</taxon>
        <taxon>Camelidae</taxon>
        <taxon>Camelus</taxon>
    </lineage>
</organism>
<gene>
    <name evidence="9" type="primary">Granzyme H</name>
    <name evidence="9" type="ORF">Cadr_000005821</name>
</gene>
<protein>
    <submittedName>
        <fullName evidence="9">Granzyme H</fullName>
    </submittedName>
</protein>
<dbReference type="PROSITE" id="PS50240">
    <property type="entry name" value="TRYPSIN_DOM"/>
    <property type="match status" value="2"/>
</dbReference>
<feature type="domain" description="Peptidase S1" evidence="8">
    <location>
        <begin position="45"/>
        <end position="162"/>
    </location>
</feature>
<dbReference type="AlphaFoldDB" id="A0A5N4E438"/>